<keyword evidence="2" id="KW-1185">Reference proteome</keyword>
<comment type="caution">
    <text evidence="1">The sequence shown here is derived from an EMBL/GenBank/DDBJ whole genome shotgun (WGS) entry which is preliminary data.</text>
</comment>
<sequence>MSITSSRPSLRAPGGLAAARLAALRNSFRAARPSLALYLAIRSLGLVVLVLWSASTGKSAHVLLSRRWDSLWYTRVAEHGYDFTLQAPDGRSLSGMAFFPLLPWLEEGLSAVSPLSLSDAGLVVSALASVAAAWGIHAVASHVHGPRAGLVLVGLWAALPVGIVQSMAYSESLFVALAAWSLYSVLTGRWITAGLLSLLAGLTRPIGLAVCAALIVAALLATADSLRTRRRLPDPVAAMAVGCAIAPLGAAGFVLWVGHRQGHLLGYLDVQVGWGNGFDGGIAFARFLSSFAHSGVVTAVVVVLLFLLAAWPHRIGLRQGQPVALVVYSAVVTLLALGASGYFGSKPRLLMPAFPLLLPLAVVLARSRPAYLWATLTTLTAAGAVYGAFWLNGSGPP</sequence>
<evidence type="ECO:0000313" key="1">
    <source>
        <dbReference type="EMBL" id="MEJ8637558.1"/>
    </source>
</evidence>
<protein>
    <submittedName>
        <fullName evidence="1">Uncharacterized protein</fullName>
    </submittedName>
</protein>
<reference evidence="1" key="1">
    <citation type="submission" date="2024-03" db="EMBL/GenBank/DDBJ databases">
        <title>Novel Streptomyces species of biotechnological and ecological value are a feature of Machair soil.</title>
        <authorList>
            <person name="Prole J.R."/>
            <person name="Goodfellow M."/>
            <person name="Allenby N."/>
            <person name="Ward A.C."/>
        </authorList>
    </citation>
    <scope>NUCLEOTIDE SEQUENCE</scope>
    <source>
        <strain evidence="1">MS2.AVA.5</strain>
    </source>
</reference>
<gene>
    <name evidence="1" type="ORF">WKI67_29755</name>
</gene>
<proteinExistence type="predicted"/>
<dbReference type="EMBL" id="JBBKAJ010000022">
    <property type="protein sequence ID" value="MEJ8637558.1"/>
    <property type="molecule type" value="Genomic_DNA"/>
</dbReference>
<name>A0ACC6Q1V9_9ACTN</name>
<evidence type="ECO:0000313" key="2">
    <source>
        <dbReference type="Proteomes" id="UP001377168"/>
    </source>
</evidence>
<accession>A0ACC6Q1V9</accession>
<dbReference type="Proteomes" id="UP001377168">
    <property type="component" value="Unassembled WGS sequence"/>
</dbReference>
<organism evidence="1 2">
    <name type="scientific">Streptomyces achmelvichensis</name>
    <dbReference type="NCBI Taxonomy" id="3134111"/>
    <lineage>
        <taxon>Bacteria</taxon>
        <taxon>Bacillati</taxon>
        <taxon>Actinomycetota</taxon>
        <taxon>Actinomycetes</taxon>
        <taxon>Kitasatosporales</taxon>
        <taxon>Streptomycetaceae</taxon>
        <taxon>Streptomyces</taxon>
    </lineage>
</organism>